<feature type="domain" description="Nucleoporin POM152 ninth Ig-like" evidence="7">
    <location>
        <begin position="1074"/>
        <end position="1146"/>
    </location>
</feature>
<dbReference type="Pfam" id="PF24312">
    <property type="entry name" value="Ig-like_POM152"/>
    <property type="match status" value="2"/>
</dbReference>
<dbReference type="GO" id="GO:0006606">
    <property type="term" value="P:protein import into nucleus"/>
    <property type="evidence" value="ECO:0007669"/>
    <property type="project" value="TreeGrafter"/>
</dbReference>
<proteinExistence type="predicted"/>
<dbReference type="Pfam" id="PF24519">
    <property type="entry name" value="Ig-like_Pom152_1"/>
    <property type="match status" value="1"/>
</dbReference>
<evidence type="ECO:0000259" key="5">
    <source>
        <dbReference type="Pfam" id="PF24312"/>
    </source>
</evidence>
<evidence type="ECO:0000256" key="2">
    <source>
        <dbReference type="SAM" id="Phobius"/>
    </source>
</evidence>
<feature type="domain" description="Nucleoporin POM152 N-terminal transmembrane" evidence="4">
    <location>
        <begin position="18"/>
        <end position="79"/>
    </location>
</feature>
<dbReference type="InterPro" id="IPR056540">
    <property type="entry name" value="TMD_POM152"/>
</dbReference>
<dbReference type="GO" id="GO:0017056">
    <property type="term" value="F:structural constituent of nuclear pore"/>
    <property type="evidence" value="ECO:0007669"/>
    <property type="project" value="InterPro"/>
</dbReference>
<dbReference type="GeneID" id="85226855"/>
<feature type="domain" description="Nucleoporin POM152 immunoglobulin-like" evidence="3">
    <location>
        <begin position="541"/>
        <end position="644"/>
    </location>
</feature>
<keyword evidence="2" id="KW-1133">Transmembrane helix</keyword>
<feature type="transmembrane region" description="Helical" evidence="2">
    <location>
        <begin position="98"/>
        <end position="118"/>
    </location>
</feature>
<gene>
    <name evidence="8" type="ORF">MJAP1_003204</name>
</gene>
<sequence>MVSPARRREPRVPLAVADAPTQRFYAAALFVGVEVWKYSRIAAVHLLGATPHAYEPVTLFRALLLDFALLYALWWLAIPTGTEVADAAVANARARRPLTAVHYAAAFVGLGILNVALLGRDTHLGPTASAALSTVLSPVLALAGLDAEVHLGLGERRMRVRDVVQPSVHLSGQHTIHILPYGTARLAPARACQCLGTDVTLPVYFNQTVPALLQYSVTDVVRGNRSVFQVKAPKTRTVAPSPPPGDAAPDVPGHAQGLSLRERKWLRQAAKERAKSAPDAEVVHDLVLSQPGLVRLEAVHDKHGNAARLTATDVLLVACPEASFAAPRRDYCPGDEGDLSVDVRGLAPMELVYAHTSDGKTSQHVLSQLADAATGDRVSQRLGALERLTPDALQFAQATSLSLPLALDLGAPGSQTFALASVRDACGNVAQLHGTSEVKVHPRAAATFDAQVCTPGRPLKLLRNTSGVALPITVGSDQAWDAEVQYTPRDGVRPEWTRSLSIAGRGEVQATAPGTYALTALHGPHCAGTIGAPWTCEVVDVPPPKADIHFESIEDPCAGTVGVKALSVLEGEPPFRLTYEVQRQGQPPRRQVRVVEQQTRDELEFWPSTEGLVTYKFLALDDANYRQIALDGPTFTQVVHPLADAAFTARGNGNEAVVRSCGKAQADAEVALSGHGPWELTYSVRGGKASEQRTVHIDAPKHTLHVDLPPDVQKNARATISLERLRDGKGCERRLATRDLRIDVSHTRPTIGFLPGGDVPRVYSVRDGATARLPLRLAGDAPWRVSYTHRSAPDAAPAWHEVVVNSANDFLDVTKPGLYTLQTLRDAHCEGDVLSPQHTFNVTVRPRPQAAFGLAAGRVASNGSTLREAVCIGTQDAAPMQLQGYAPVTVRYLHHAPGRAGDARTFATSQTAPPLTLATDAAGWHTYEITDVGDALYSSAGISAGIGPQRLEQMVYPQAHAAFASQKVSTAFCVGDTLHGALPAVELQGTPPFTLGLSLRPAATSAQPTHAALAYTFTRVVSGQKYTPRLESDEFVFGASGAWTLSLDHVSDVHGCRASLRSAPLALEVVETAGIAPASARTDYCVGEEIDYMLQGMSPWTVRYSFNGKELRATSRTAEFSRTADEPGVLVMHSAAHQQNQCRSTRAATSARIHALPSAQVSSGKHRVESLHQGRHAEIIFTLRGEPPFAFTYQRTEPVDMHTHPKVLETHTVERVDGTEYRIQTTQEGTWSVVWIQDQWCQVSLGEASGPSTWRA</sequence>
<feature type="region of interest" description="Disordered" evidence="1">
    <location>
        <begin position="235"/>
        <end position="254"/>
    </location>
</feature>
<dbReference type="GO" id="GO:0070762">
    <property type="term" value="C:nuclear pore transmembrane ring"/>
    <property type="evidence" value="ECO:0007669"/>
    <property type="project" value="TreeGrafter"/>
</dbReference>
<dbReference type="GO" id="GO:0006999">
    <property type="term" value="P:nuclear pore organization"/>
    <property type="evidence" value="ECO:0007669"/>
    <property type="project" value="TreeGrafter"/>
</dbReference>
<evidence type="ECO:0000313" key="8">
    <source>
        <dbReference type="EMBL" id="WFD40218.1"/>
    </source>
</evidence>
<evidence type="ECO:0000259" key="7">
    <source>
        <dbReference type="Pfam" id="PF24527"/>
    </source>
</evidence>
<organism evidence="8 9">
    <name type="scientific">Malassezia japonica</name>
    <dbReference type="NCBI Taxonomy" id="223818"/>
    <lineage>
        <taxon>Eukaryota</taxon>
        <taxon>Fungi</taxon>
        <taxon>Dikarya</taxon>
        <taxon>Basidiomycota</taxon>
        <taxon>Ustilaginomycotina</taxon>
        <taxon>Malasseziomycetes</taxon>
        <taxon>Malasseziales</taxon>
        <taxon>Malasseziaceae</taxon>
        <taxon>Malassezia</taxon>
    </lineage>
</organism>
<accession>A0AAF0EZZ6</accession>
<evidence type="ECO:0000259" key="6">
    <source>
        <dbReference type="Pfam" id="PF24519"/>
    </source>
</evidence>
<protein>
    <submittedName>
        <fullName evidence="8">Uncharacterized protein</fullName>
    </submittedName>
</protein>
<dbReference type="InterPro" id="IPR037701">
    <property type="entry name" value="Pom152"/>
</dbReference>
<keyword evidence="2" id="KW-0812">Transmembrane</keyword>
<dbReference type="InterPro" id="IPR056541">
    <property type="entry name" value="Ig-like_POM152"/>
</dbReference>
<dbReference type="InterPro" id="IPR056542">
    <property type="entry name" value="Ig-like_POM152_1st"/>
</dbReference>
<evidence type="ECO:0000259" key="4">
    <source>
        <dbReference type="Pfam" id="PF24097"/>
    </source>
</evidence>
<dbReference type="PANTHER" id="PTHR28206">
    <property type="entry name" value="NUCLEOPORIN POM152"/>
    <property type="match status" value="1"/>
</dbReference>
<evidence type="ECO:0000313" key="9">
    <source>
        <dbReference type="Proteomes" id="UP001217754"/>
    </source>
</evidence>
<evidence type="ECO:0000256" key="1">
    <source>
        <dbReference type="SAM" id="MobiDB-lite"/>
    </source>
</evidence>
<dbReference type="InterPro" id="IPR056544">
    <property type="entry name" value="Ig_POM152"/>
</dbReference>
<dbReference type="EMBL" id="CP119963">
    <property type="protein sequence ID" value="WFD40218.1"/>
    <property type="molecule type" value="Genomic_DNA"/>
</dbReference>
<dbReference type="AlphaFoldDB" id="A0AAF0EZZ6"/>
<evidence type="ECO:0000259" key="3">
    <source>
        <dbReference type="Pfam" id="PF23664"/>
    </source>
</evidence>
<feature type="domain" description="Nucleoporin POM152 Ig-like" evidence="5">
    <location>
        <begin position="451"/>
        <end position="536"/>
    </location>
</feature>
<dbReference type="RefSeq" id="XP_060123115.1">
    <property type="nucleotide sequence ID" value="XM_060267132.1"/>
</dbReference>
<dbReference type="InterPro" id="IPR056543">
    <property type="entry name" value="Ig-like_POM152_9th"/>
</dbReference>
<feature type="transmembrane region" description="Helical" evidence="2">
    <location>
        <begin position="59"/>
        <end position="78"/>
    </location>
</feature>
<dbReference type="Pfam" id="PF23664">
    <property type="entry name" value="Ig_Pom152"/>
    <property type="match status" value="1"/>
</dbReference>
<feature type="domain" description="Nucleoporin POM152 Ig-like" evidence="5">
    <location>
        <begin position="748"/>
        <end position="838"/>
    </location>
</feature>
<name>A0AAF0EZZ6_9BASI</name>
<dbReference type="Pfam" id="PF24527">
    <property type="entry name" value="Ig-like_Pom152_9"/>
    <property type="match status" value="1"/>
</dbReference>
<dbReference type="Proteomes" id="UP001217754">
    <property type="component" value="Chromosome 6"/>
</dbReference>
<reference evidence="8" key="1">
    <citation type="submission" date="2023-03" db="EMBL/GenBank/DDBJ databases">
        <title>Mating type loci evolution in Malassezia.</title>
        <authorList>
            <person name="Coelho M.A."/>
        </authorList>
    </citation>
    <scope>NUCLEOTIDE SEQUENCE</scope>
    <source>
        <strain evidence="8">CBS 9431</strain>
    </source>
</reference>
<keyword evidence="9" id="KW-1185">Reference proteome</keyword>
<dbReference type="Pfam" id="PF24097">
    <property type="entry name" value="TMD_POM152"/>
    <property type="match status" value="1"/>
</dbReference>
<keyword evidence="2" id="KW-0472">Membrane</keyword>
<dbReference type="PANTHER" id="PTHR28206:SF1">
    <property type="entry name" value="NUCLEOPORIN POM152"/>
    <property type="match status" value="1"/>
</dbReference>
<feature type="domain" description="Nucleoporin POM152 first Ig-like" evidence="6">
    <location>
        <begin position="183"/>
        <end position="315"/>
    </location>
</feature>